<name>A0A848F6M9_9BURK</name>
<dbReference type="PROSITE" id="PS51007">
    <property type="entry name" value="CYTC"/>
    <property type="match status" value="1"/>
</dbReference>
<reference evidence="9 10" key="1">
    <citation type="submission" date="2020-04" db="EMBL/GenBank/DDBJ databases">
        <title>Azohydromonas sp. isolated from soil.</title>
        <authorList>
            <person name="Dahal R.H."/>
        </authorList>
    </citation>
    <scope>NUCLEOTIDE SEQUENCE [LARGE SCALE GENOMIC DNA]</scope>
    <source>
        <strain evidence="9 10">G-1-1-14</strain>
    </source>
</reference>
<dbReference type="Pfam" id="PF13442">
    <property type="entry name" value="Cytochrome_CBB3"/>
    <property type="match status" value="1"/>
</dbReference>
<keyword evidence="5 6" id="KW-0408">Iron</keyword>
<keyword evidence="10" id="KW-1185">Reference proteome</keyword>
<protein>
    <submittedName>
        <fullName evidence="9">Cytochrome C</fullName>
    </submittedName>
</protein>
<evidence type="ECO:0000313" key="9">
    <source>
        <dbReference type="EMBL" id="NML15234.1"/>
    </source>
</evidence>
<feature type="domain" description="Cytochrome c" evidence="8">
    <location>
        <begin position="19"/>
        <end position="104"/>
    </location>
</feature>
<dbReference type="PRINTS" id="PR00606">
    <property type="entry name" value="CYTCHROMECID"/>
</dbReference>
<dbReference type="AlphaFoldDB" id="A0A848F6M9"/>
<feature type="signal peptide" evidence="7">
    <location>
        <begin position="1"/>
        <end position="22"/>
    </location>
</feature>
<keyword evidence="2 6" id="KW-0349">Heme</keyword>
<comment type="PTM">
    <text evidence="6">Binds 1 heme c group covalently per subunit.</text>
</comment>
<evidence type="ECO:0000256" key="5">
    <source>
        <dbReference type="ARBA" id="ARBA00023004"/>
    </source>
</evidence>
<evidence type="ECO:0000256" key="6">
    <source>
        <dbReference type="PIRSR" id="PIRSR602324-1"/>
    </source>
</evidence>
<evidence type="ECO:0000256" key="3">
    <source>
        <dbReference type="ARBA" id="ARBA00022723"/>
    </source>
</evidence>
<evidence type="ECO:0000256" key="2">
    <source>
        <dbReference type="ARBA" id="ARBA00022617"/>
    </source>
</evidence>
<evidence type="ECO:0000256" key="1">
    <source>
        <dbReference type="ARBA" id="ARBA00022448"/>
    </source>
</evidence>
<feature type="binding site" description="covalent" evidence="6">
    <location>
        <position position="81"/>
    </location>
    <ligand>
        <name>heme c</name>
        <dbReference type="ChEBI" id="CHEBI:61717"/>
    </ligand>
</feature>
<dbReference type="InterPro" id="IPR036909">
    <property type="entry name" value="Cyt_c-like_dom_sf"/>
</dbReference>
<dbReference type="GO" id="GO:0009055">
    <property type="term" value="F:electron transfer activity"/>
    <property type="evidence" value="ECO:0007669"/>
    <property type="project" value="InterPro"/>
</dbReference>
<feature type="binding site" description="covalent" evidence="6">
    <location>
        <position position="37"/>
    </location>
    <ligand>
        <name>heme c</name>
        <dbReference type="ChEBI" id="CHEBI:61717"/>
    </ligand>
</feature>
<comment type="caution">
    <text evidence="9">The sequence shown here is derived from an EMBL/GenBank/DDBJ whole genome shotgun (WGS) entry which is preliminary data.</text>
</comment>
<dbReference type="SUPFAM" id="SSF46626">
    <property type="entry name" value="Cytochrome c"/>
    <property type="match status" value="1"/>
</dbReference>
<dbReference type="Proteomes" id="UP000574067">
    <property type="component" value="Unassembled WGS sequence"/>
</dbReference>
<feature type="chain" id="PRO_5032566019" evidence="7">
    <location>
        <begin position="23"/>
        <end position="104"/>
    </location>
</feature>
<gene>
    <name evidence="9" type="ORF">HHL10_09610</name>
</gene>
<accession>A0A848F6M9</accession>
<dbReference type="Gene3D" id="1.10.760.10">
    <property type="entry name" value="Cytochrome c-like domain"/>
    <property type="match status" value="1"/>
</dbReference>
<keyword evidence="4" id="KW-0249">Electron transport</keyword>
<evidence type="ECO:0000313" key="10">
    <source>
        <dbReference type="Proteomes" id="UP000574067"/>
    </source>
</evidence>
<dbReference type="GO" id="GO:0005506">
    <property type="term" value="F:iron ion binding"/>
    <property type="evidence" value="ECO:0007669"/>
    <property type="project" value="InterPro"/>
</dbReference>
<evidence type="ECO:0000256" key="4">
    <source>
        <dbReference type="ARBA" id="ARBA00022982"/>
    </source>
</evidence>
<dbReference type="EMBL" id="JABBFW010000005">
    <property type="protein sequence ID" value="NML15234.1"/>
    <property type="molecule type" value="Genomic_DNA"/>
</dbReference>
<feature type="binding site" description="covalent" evidence="6">
    <location>
        <position position="33"/>
    </location>
    <ligand>
        <name>heme c</name>
        <dbReference type="ChEBI" id="CHEBI:61717"/>
    </ligand>
</feature>
<organism evidence="9 10">
    <name type="scientific">Azohydromonas caseinilytica</name>
    <dbReference type="NCBI Taxonomy" id="2728836"/>
    <lineage>
        <taxon>Bacteria</taxon>
        <taxon>Pseudomonadati</taxon>
        <taxon>Pseudomonadota</taxon>
        <taxon>Betaproteobacteria</taxon>
        <taxon>Burkholderiales</taxon>
        <taxon>Sphaerotilaceae</taxon>
        <taxon>Azohydromonas</taxon>
    </lineage>
</organism>
<keyword evidence="1" id="KW-0813">Transport</keyword>
<evidence type="ECO:0000259" key="8">
    <source>
        <dbReference type="PROSITE" id="PS51007"/>
    </source>
</evidence>
<keyword evidence="3 6" id="KW-0479">Metal-binding</keyword>
<sequence>MRSLLIATAAATAALLSAPAFADADAALNKAGCMACHAKDKKLVGPAFKDIAVKYKGQDAVAQLTAKVRKGGAGSFGPIPMPPHDAAKIGDADLQAVVEQILKS</sequence>
<dbReference type="RefSeq" id="WP_169160137.1">
    <property type="nucleotide sequence ID" value="NZ_JABBFW010000005.1"/>
</dbReference>
<dbReference type="InterPro" id="IPR002324">
    <property type="entry name" value="Cyt_c_ID"/>
</dbReference>
<dbReference type="InterPro" id="IPR009056">
    <property type="entry name" value="Cyt_c-like_dom"/>
</dbReference>
<dbReference type="GO" id="GO:0020037">
    <property type="term" value="F:heme binding"/>
    <property type="evidence" value="ECO:0007669"/>
    <property type="project" value="InterPro"/>
</dbReference>
<keyword evidence="7" id="KW-0732">Signal</keyword>
<proteinExistence type="predicted"/>
<evidence type="ECO:0000256" key="7">
    <source>
        <dbReference type="SAM" id="SignalP"/>
    </source>
</evidence>